<proteinExistence type="predicted"/>
<dbReference type="AlphaFoldDB" id="X0YY59"/>
<organism evidence="1">
    <name type="scientific">marine sediment metagenome</name>
    <dbReference type="NCBI Taxonomy" id="412755"/>
    <lineage>
        <taxon>unclassified sequences</taxon>
        <taxon>metagenomes</taxon>
        <taxon>ecological metagenomes</taxon>
    </lineage>
</organism>
<feature type="non-terminal residue" evidence="1">
    <location>
        <position position="1"/>
    </location>
</feature>
<gene>
    <name evidence="1" type="ORF">S01H1_79666</name>
</gene>
<accession>X0YY59</accession>
<sequence length="32" mass="3467">LCKHLLRWRAATAEQEADCLRQAPAVFPSAGG</sequence>
<name>X0YY59_9ZZZZ</name>
<evidence type="ECO:0000313" key="1">
    <source>
        <dbReference type="EMBL" id="GAG53188.1"/>
    </source>
</evidence>
<protein>
    <submittedName>
        <fullName evidence="1">Uncharacterized protein</fullName>
    </submittedName>
</protein>
<reference evidence="1" key="1">
    <citation type="journal article" date="2014" name="Front. Microbiol.">
        <title>High frequency of phylogenetically diverse reductive dehalogenase-homologous genes in deep subseafloor sedimentary metagenomes.</title>
        <authorList>
            <person name="Kawai M."/>
            <person name="Futagami T."/>
            <person name="Toyoda A."/>
            <person name="Takaki Y."/>
            <person name="Nishi S."/>
            <person name="Hori S."/>
            <person name="Arai W."/>
            <person name="Tsubouchi T."/>
            <person name="Morono Y."/>
            <person name="Uchiyama I."/>
            <person name="Ito T."/>
            <person name="Fujiyama A."/>
            <person name="Inagaki F."/>
            <person name="Takami H."/>
        </authorList>
    </citation>
    <scope>NUCLEOTIDE SEQUENCE</scope>
    <source>
        <strain evidence="1">Expedition CK06-06</strain>
    </source>
</reference>
<dbReference type="EMBL" id="BARS01053731">
    <property type="protein sequence ID" value="GAG53188.1"/>
    <property type="molecule type" value="Genomic_DNA"/>
</dbReference>
<comment type="caution">
    <text evidence="1">The sequence shown here is derived from an EMBL/GenBank/DDBJ whole genome shotgun (WGS) entry which is preliminary data.</text>
</comment>